<dbReference type="HOGENOM" id="CLU_780541_0_0_0"/>
<evidence type="ECO:0000313" key="1">
    <source>
        <dbReference type="EMBL" id="ABJ83515.1"/>
    </source>
</evidence>
<dbReference type="OrthoDB" id="9815923at2"/>
<dbReference type="KEGG" id="sus:Acid_2526"/>
<dbReference type="SMART" id="SM00028">
    <property type="entry name" value="TPR"/>
    <property type="match status" value="5"/>
</dbReference>
<protein>
    <submittedName>
        <fullName evidence="1">Tetratricopeptide domain protein</fullName>
    </submittedName>
</protein>
<dbReference type="AlphaFoldDB" id="Q024R1"/>
<dbReference type="InParanoid" id="Q024R1"/>
<name>Q024R1_SOLUE</name>
<dbReference type="Pfam" id="PF13432">
    <property type="entry name" value="TPR_16"/>
    <property type="match status" value="1"/>
</dbReference>
<accession>Q024R1</accession>
<dbReference type="InterPro" id="IPR011990">
    <property type="entry name" value="TPR-like_helical_dom_sf"/>
</dbReference>
<gene>
    <name evidence="1" type="ordered locus">Acid_2526</name>
</gene>
<organism evidence="1">
    <name type="scientific">Solibacter usitatus (strain Ellin6076)</name>
    <dbReference type="NCBI Taxonomy" id="234267"/>
    <lineage>
        <taxon>Bacteria</taxon>
        <taxon>Pseudomonadati</taxon>
        <taxon>Acidobacteriota</taxon>
        <taxon>Terriglobia</taxon>
        <taxon>Bryobacterales</taxon>
        <taxon>Solibacteraceae</taxon>
        <taxon>Candidatus Solibacter</taxon>
    </lineage>
</organism>
<sequence length="355" mass="38781">MHDLSSHLNEKQLREKVSNGSEKVDDYLELASLLFETHRFEEAIETLRLGLSIGFGSVSRATLLIALGWYLNAVSGDRDAPQALGEEAIALVEGLDACEGLITKARAKGLVAVCAWVDNPGRAEGIATSALALFDRALGLNCLKEGADQFEAFLESARLSCLLSRFEDAATYCKHALQAAPDEDRELSALIELGTVYRESGRLTEARVVLARAIGLQGVAPFGLIRPYFELGLTERALGKTAEARSKVRKAIDLLELTPGFQVTLLAEYLREEGYISYDLDDIEQAARSFQTALGHYPVSDPFHWSSLLWLARCQADLGQFETARMNATLVGGSVVASGQDREDANELLRDLSDK</sequence>
<proteinExistence type="predicted"/>
<reference evidence="1" key="1">
    <citation type="submission" date="2006-10" db="EMBL/GenBank/DDBJ databases">
        <title>Complete sequence of Solibacter usitatus Ellin6076.</title>
        <authorList>
            <consortium name="US DOE Joint Genome Institute"/>
            <person name="Copeland A."/>
            <person name="Lucas S."/>
            <person name="Lapidus A."/>
            <person name="Barry K."/>
            <person name="Detter J.C."/>
            <person name="Glavina del Rio T."/>
            <person name="Hammon N."/>
            <person name="Israni S."/>
            <person name="Dalin E."/>
            <person name="Tice H."/>
            <person name="Pitluck S."/>
            <person name="Thompson L.S."/>
            <person name="Brettin T."/>
            <person name="Bruce D."/>
            <person name="Han C."/>
            <person name="Tapia R."/>
            <person name="Gilna P."/>
            <person name="Schmutz J."/>
            <person name="Larimer F."/>
            <person name="Land M."/>
            <person name="Hauser L."/>
            <person name="Kyrpides N."/>
            <person name="Mikhailova N."/>
            <person name="Janssen P.H."/>
            <person name="Kuske C.R."/>
            <person name="Richardson P."/>
        </authorList>
    </citation>
    <scope>NUCLEOTIDE SEQUENCE</scope>
    <source>
        <strain evidence="1">Ellin6076</strain>
    </source>
</reference>
<dbReference type="eggNOG" id="COG0457">
    <property type="taxonomic scope" value="Bacteria"/>
</dbReference>
<dbReference type="STRING" id="234267.Acid_2526"/>
<dbReference type="Gene3D" id="1.25.40.10">
    <property type="entry name" value="Tetratricopeptide repeat domain"/>
    <property type="match status" value="1"/>
</dbReference>
<dbReference type="SUPFAM" id="SSF48452">
    <property type="entry name" value="TPR-like"/>
    <property type="match status" value="1"/>
</dbReference>
<dbReference type="EMBL" id="CP000473">
    <property type="protein sequence ID" value="ABJ83515.1"/>
    <property type="molecule type" value="Genomic_DNA"/>
</dbReference>
<dbReference type="InterPro" id="IPR019734">
    <property type="entry name" value="TPR_rpt"/>
</dbReference>